<evidence type="ECO:0000256" key="7">
    <source>
        <dbReference type="ARBA" id="ARBA00023002"/>
    </source>
</evidence>
<dbReference type="EMBL" id="KB741021">
    <property type="protein sequence ID" value="ENN75039.1"/>
    <property type="molecule type" value="Genomic_DNA"/>
</dbReference>
<proteinExistence type="inferred from homology"/>
<keyword evidence="6" id="KW-0274">FAD</keyword>
<evidence type="ECO:0000256" key="3">
    <source>
        <dbReference type="ARBA" id="ARBA00022630"/>
    </source>
</evidence>
<dbReference type="GO" id="GO:0005737">
    <property type="term" value="C:cytoplasm"/>
    <property type="evidence" value="ECO:0007669"/>
    <property type="project" value="TreeGrafter"/>
</dbReference>
<protein>
    <submittedName>
        <fullName evidence="11">Uncharacterized protein</fullName>
    </submittedName>
</protein>
<comment type="cofactor">
    <cofactor evidence="1">
        <name>FAD</name>
        <dbReference type="ChEBI" id="CHEBI:57692"/>
    </cofactor>
</comment>
<dbReference type="SUPFAM" id="SSF55424">
    <property type="entry name" value="FAD/NAD-linked reductases, dimerisation (C-terminal) domain"/>
    <property type="match status" value="1"/>
</dbReference>
<evidence type="ECO:0000256" key="1">
    <source>
        <dbReference type="ARBA" id="ARBA00001974"/>
    </source>
</evidence>
<dbReference type="InterPro" id="IPR017941">
    <property type="entry name" value="Rieske_2Fe-2S"/>
</dbReference>
<sequence length="558" mass="60373">MGCNSSKAKLDITSAPAARDTSENEFVEGVVCKVQDINENEMKTFELDEEKVLVVKQNGVISALGSKCTHYGAPLVNGALGDGRIRCQWHGACFKLATGDIEDFPGKTITLPRKGATCGTNAAAFRLGLFALLQGDDRKRQRESEGAQIGTIQQQTREAHGKAGGACQRENRGYRGRALWGHRRRNPATRRLHGPDSAGVQGKLPALRPSESEQADGLRDRQGPVPNRPGVAATAVDTAANTVSLSNGAELQYDKLYVATGCKPRKPNVPGADLKNVRVLKDYDDSAYAFPLLNPDVEIVVIGSSFIGMEAANFCVDKVKSVTVVGRGAVPFRSTWGERIGAAILALFESKGVKYIANNGIKKINGSGAVSSVELNDGQILKCDILFCGIGSSYFTDFLKGSGVELQPDGSIETNEFMQTNVPNVYAGGDIAYAPVWSYHNRKVAIGHYGLAQYHGRAAAVNMLGKNEPIKAVPYFWTMLFGKGFRYAGHGSYDDIIYAGDVEGLKFMAFFLKEHEVVSVTSCGMDPLVSKFAERLAEDRKLYRSDLQEDPLAWSKAA</sequence>
<dbReference type="Gene3D" id="3.50.50.60">
    <property type="entry name" value="FAD/NAD(P)-binding domain"/>
    <property type="match status" value="2"/>
</dbReference>
<gene>
    <name evidence="11" type="ORF">YQE_08354</name>
</gene>
<dbReference type="PRINTS" id="PR00368">
    <property type="entry name" value="FADPNR"/>
</dbReference>
<dbReference type="PROSITE" id="PS51296">
    <property type="entry name" value="RIESKE"/>
    <property type="match status" value="1"/>
</dbReference>
<evidence type="ECO:0000256" key="6">
    <source>
        <dbReference type="ARBA" id="ARBA00022827"/>
    </source>
</evidence>
<dbReference type="GO" id="GO:0016651">
    <property type="term" value="F:oxidoreductase activity, acting on NAD(P)H"/>
    <property type="evidence" value="ECO:0007669"/>
    <property type="project" value="TreeGrafter"/>
</dbReference>
<dbReference type="InterPro" id="IPR036188">
    <property type="entry name" value="FAD/NAD-bd_sf"/>
</dbReference>
<dbReference type="AlphaFoldDB" id="N6T4I5"/>
<feature type="region of interest" description="Disordered" evidence="10">
    <location>
        <begin position="141"/>
        <end position="229"/>
    </location>
</feature>
<dbReference type="InterPro" id="IPR023753">
    <property type="entry name" value="FAD/NAD-binding_dom"/>
</dbReference>
<dbReference type="SUPFAM" id="SSF50022">
    <property type="entry name" value="ISP domain"/>
    <property type="match status" value="1"/>
</dbReference>
<dbReference type="Gene3D" id="3.30.390.30">
    <property type="match status" value="1"/>
</dbReference>
<dbReference type="GO" id="GO:0051537">
    <property type="term" value="F:2 iron, 2 sulfur cluster binding"/>
    <property type="evidence" value="ECO:0007669"/>
    <property type="project" value="UniProtKB-KW"/>
</dbReference>
<dbReference type="PRINTS" id="PR00411">
    <property type="entry name" value="PNDRDTASEI"/>
</dbReference>
<keyword evidence="5" id="KW-0479">Metal-binding</keyword>
<reference evidence="11" key="1">
    <citation type="journal article" date="2013" name="Genome Biol.">
        <title>Draft genome of the mountain pine beetle, Dendroctonus ponderosae Hopkins, a major forest pest.</title>
        <authorList>
            <person name="Keeling C.I."/>
            <person name="Yuen M.M."/>
            <person name="Liao N.Y."/>
            <person name="Docking T.R."/>
            <person name="Chan S.K."/>
            <person name="Taylor G.A."/>
            <person name="Palmquist D.L."/>
            <person name="Jackman S.D."/>
            <person name="Nguyen A."/>
            <person name="Li M."/>
            <person name="Henderson H."/>
            <person name="Janes J.K."/>
            <person name="Zhao Y."/>
            <person name="Pandoh P."/>
            <person name="Moore R."/>
            <person name="Sperling F.A."/>
            <person name="Huber D.P."/>
            <person name="Birol I."/>
            <person name="Jones S.J."/>
            <person name="Bohlmann J."/>
        </authorList>
    </citation>
    <scope>NUCLEOTIDE SEQUENCE</scope>
</reference>
<keyword evidence="7" id="KW-0560">Oxidoreductase</keyword>
<keyword evidence="3" id="KW-0285">Flavoprotein</keyword>
<evidence type="ECO:0000256" key="2">
    <source>
        <dbReference type="ARBA" id="ARBA00006442"/>
    </source>
</evidence>
<dbReference type="HOGENOM" id="CLU_003291_4_2_1"/>
<dbReference type="Pfam" id="PF00355">
    <property type="entry name" value="Rieske"/>
    <property type="match status" value="1"/>
</dbReference>
<dbReference type="Gene3D" id="2.102.10.10">
    <property type="entry name" value="Rieske [2Fe-2S] iron-sulphur domain"/>
    <property type="match status" value="1"/>
</dbReference>
<evidence type="ECO:0000256" key="8">
    <source>
        <dbReference type="ARBA" id="ARBA00023004"/>
    </source>
</evidence>
<dbReference type="Pfam" id="PF07992">
    <property type="entry name" value="Pyr_redox_2"/>
    <property type="match status" value="1"/>
</dbReference>
<keyword evidence="4" id="KW-0001">2Fe-2S</keyword>
<keyword evidence="8" id="KW-0408">Iron</keyword>
<dbReference type="GO" id="GO:0046872">
    <property type="term" value="F:metal ion binding"/>
    <property type="evidence" value="ECO:0007669"/>
    <property type="project" value="UniProtKB-KW"/>
</dbReference>
<evidence type="ECO:0000313" key="11">
    <source>
        <dbReference type="EMBL" id="ENN75039.1"/>
    </source>
</evidence>
<name>N6T4I5_DENPD</name>
<evidence type="ECO:0000256" key="9">
    <source>
        <dbReference type="ARBA" id="ARBA00023014"/>
    </source>
</evidence>
<comment type="similarity">
    <text evidence="2">Belongs to the FAD-dependent oxidoreductase family.</text>
</comment>
<dbReference type="PANTHER" id="PTHR43557">
    <property type="entry name" value="APOPTOSIS-INDUCING FACTOR 1"/>
    <property type="match status" value="1"/>
</dbReference>
<evidence type="ECO:0000256" key="5">
    <source>
        <dbReference type="ARBA" id="ARBA00022723"/>
    </source>
</evidence>
<evidence type="ECO:0000256" key="10">
    <source>
        <dbReference type="SAM" id="MobiDB-lite"/>
    </source>
</evidence>
<organism evidence="11">
    <name type="scientific">Dendroctonus ponderosae</name>
    <name type="common">Mountain pine beetle</name>
    <dbReference type="NCBI Taxonomy" id="77166"/>
    <lineage>
        <taxon>Eukaryota</taxon>
        <taxon>Metazoa</taxon>
        <taxon>Ecdysozoa</taxon>
        <taxon>Arthropoda</taxon>
        <taxon>Hexapoda</taxon>
        <taxon>Insecta</taxon>
        <taxon>Pterygota</taxon>
        <taxon>Neoptera</taxon>
        <taxon>Endopterygota</taxon>
        <taxon>Coleoptera</taxon>
        <taxon>Polyphaga</taxon>
        <taxon>Cucujiformia</taxon>
        <taxon>Curculionidae</taxon>
        <taxon>Scolytinae</taxon>
        <taxon>Dendroctonus</taxon>
    </lineage>
</organism>
<feature type="compositionally biased region" description="Basic residues" evidence="10">
    <location>
        <begin position="180"/>
        <end position="192"/>
    </location>
</feature>
<dbReference type="InterPro" id="IPR016156">
    <property type="entry name" value="FAD/NAD-linked_Rdtase_dimer_sf"/>
</dbReference>
<dbReference type="SUPFAM" id="SSF51905">
    <property type="entry name" value="FAD/NAD(P)-binding domain"/>
    <property type="match status" value="1"/>
</dbReference>
<dbReference type="OrthoDB" id="432169at2759"/>
<dbReference type="OMA" id="PRCTHYG"/>
<accession>N6T4I5</accession>
<evidence type="ECO:0000256" key="4">
    <source>
        <dbReference type="ARBA" id="ARBA00022714"/>
    </source>
</evidence>
<dbReference type="InterPro" id="IPR050446">
    <property type="entry name" value="FAD-oxidoreductase/Apoptosis"/>
</dbReference>
<dbReference type="PANTHER" id="PTHR43557:SF2">
    <property type="entry name" value="RIESKE DOMAIN-CONTAINING PROTEIN-RELATED"/>
    <property type="match status" value="1"/>
</dbReference>
<feature type="non-terminal residue" evidence="11">
    <location>
        <position position="1"/>
    </location>
</feature>
<keyword evidence="9" id="KW-0411">Iron-sulfur</keyword>
<dbReference type="CDD" id="cd03478">
    <property type="entry name" value="Rieske_AIFL_N"/>
    <property type="match status" value="1"/>
</dbReference>
<dbReference type="InterPro" id="IPR036922">
    <property type="entry name" value="Rieske_2Fe-2S_sf"/>
</dbReference>